<keyword evidence="9" id="KW-1185">Reference proteome</keyword>
<evidence type="ECO:0000256" key="1">
    <source>
        <dbReference type="ARBA" id="ARBA00022553"/>
    </source>
</evidence>
<dbReference type="InterPro" id="IPR011006">
    <property type="entry name" value="CheY-like_superfamily"/>
</dbReference>
<dbReference type="PROSITE" id="PS50110">
    <property type="entry name" value="RESPONSE_REGULATORY"/>
    <property type="match status" value="1"/>
</dbReference>
<keyword evidence="1 5" id="KW-0597">Phosphoprotein</keyword>
<accession>A0ABT9GYJ4</accession>
<name>A0ABT9GYJ4_9GAMM</name>
<dbReference type="PRINTS" id="PR00038">
    <property type="entry name" value="HTHLUXR"/>
</dbReference>
<dbReference type="SUPFAM" id="SSF52172">
    <property type="entry name" value="CheY-like"/>
    <property type="match status" value="1"/>
</dbReference>
<dbReference type="PANTHER" id="PTHR43214">
    <property type="entry name" value="TWO-COMPONENT RESPONSE REGULATOR"/>
    <property type="match status" value="1"/>
</dbReference>
<evidence type="ECO:0000259" key="6">
    <source>
        <dbReference type="PROSITE" id="PS50043"/>
    </source>
</evidence>
<dbReference type="SMART" id="SM00421">
    <property type="entry name" value="HTH_LUXR"/>
    <property type="match status" value="1"/>
</dbReference>
<dbReference type="PROSITE" id="PS50043">
    <property type="entry name" value="HTH_LUXR_2"/>
    <property type="match status" value="1"/>
</dbReference>
<dbReference type="PROSITE" id="PS00622">
    <property type="entry name" value="HTH_LUXR_1"/>
    <property type="match status" value="1"/>
</dbReference>
<dbReference type="InterPro" id="IPR058245">
    <property type="entry name" value="NreC/VraR/RcsB-like_REC"/>
</dbReference>
<evidence type="ECO:0000256" key="2">
    <source>
        <dbReference type="ARBA" id="ARBA00023015"/>
    </source>
</evidence>
<evidence type="ECO:0000313" key="8">
    <source>
        <dbReference type="EMBL" id="MDP4535944.1"/>
    </source>
</evidence>
<dbReference type="PANTHER" id="PTHR43214:SF24">
    <property type="entry name" value="TRANSCRIPTIONAL REGULATORY PROTEIN NARL-RELATED"/>
    <property type="match status" value="1"/>
</dbReference>
<dbReference type="CDD" id="cd17535">
    <property type="entry name" value="REC_NarL-like"/>
    <property type="match status" value="1"/>
</dbReference>
<evidence type="ECO:0000256" key="5">
    <source>
        <dbReference type="PROSITE-ProRule" id="PRU00169"/>
    </source>
</evidence>
<feature type="domain" description="HTH luxR-type" evidence="6">
    <location>
        <begin position="141"/>
        <end position="206"/>
    </location>
</feature>
<feature type="domain" description="Response regulatory" evidence="7">
    <location>
        <begin position="3"/>
        <end position="119"/>
    </location>
</feature>
<protein>
    <submittedName>
        <fullName evidence="8">Response regulator transcription factor</fullName>
    </submittedName>
</protein>
<dbReference type="SMART" id="SM00448">
    <property type="entry name" value="REC"/>
    <property type="match status" value="1"/>
</dbReference>
<dbReference type="InterPro" id="IPR039420">
    <property type="entry name" value="WalR-like"/>
</dbReference>
<sequence length="208" mass="22504">MISIGLADDQQLVRSGIATLIDLSGIARVCWQAANGLEAQKKLISEPVDMLISDIRMPQQDGIALVTALRAQGSLIPVLMLTTFDDHELFLQALTAGANGFLLKDIDMPTLVDAIQKIAAGGFVAEPVLVSQISMPLDRERDFVADCLSEKEQQILKLVAAGLSNKEIAGAVYLAEGTVKNHLSAILAKLHCRDRTQAVLRALHWQLI</sequence>
<keyword evidence="4" id="KW-0804">Transcription</keyword>
<feature type="modified residue" description="4-aspartylphosphate" evidence="5">
    <location>
        <position position="54"/>
    </location>
</feature>
<dbReference type="EMBL" id="JAUZVZ010000008">
    <property type="protein sequence ID" value="MDP4535944.1"/>
    <property type="molecule type" value="Genomic_DNA"/>
</dbReference>
<keyword evidence="2" id="KW-0805">Transcription regulation</keyword>
<dbReference type="CDD" id="cd06170">
    <property type="entry name" value="LuxR_C_like"/>
    <property type="match status" value="1"/>
</dbReference>
<dbReference type="SUPFAM" id="SSF46894">
    <property type="entry name" value="C-terminal effector domain of the bipartite response regulators"/>
    <property type="match status" value="1"/>
</dbReference>
<evidence type="ECO:0000259" key="7">
    <source>
        <dbReference type="PROSITE" id="PS50110"/>
    </source>
</evidence>
<evidence type="ECO:0000313" key="9">
    <source>
        <dbReference type="Proteomes" id="UP001231616"/>
    </source>
</evidence>
<dbReference type="InterPro" id="IPR000792">
    <property type="entry name" value="Tscrpt_reg_LuxR_C"/>
</dbReference>
<dbReference type="Pfam" id="PF00072">
    <property type="entry name" value="Response_reg"/>
    <property type="match status" value="1"/>
</dbReference>
<reference evidence="8 9" key="1">
    <citation type="submission" date="2023-08" db="EMBL/GenBank/DDBJ databases">
        <authorList>
            <person name="Joshi A."/>
            <person name="Thite S."/>
        </authorList>
    </citation>
    <scope>NUCLEOTIDE SEQUENCE [LARGE SCALE GENOMIC DNA]</scope>
    <source>
        <strain evidence="8 9">AC40</strain>
    </source>
</reference>
<dbReference type="RefSeq" id="WP_305893211.1">
    <property type="nucleotide sequence ID" value="NZ_JAUZVZ010000008.1"/>
</dbReference>
<evidence type="ECO:0000256" key="4">
    <source>
        <dbReference type="ARBA" id="ARBA00023163"/>
    </source>
</evidence>
<organism evidence="8 9">
    <name type="scientific">Alkalimonas collagenimarina</name>
    <dbReference type="NCBI Taxonomy" id="400390"/>
    <lineage>
        <taxon>Bacteria</taxon>
        <taxon>Pseudomonadati</taxon>
        <taxon>Pseudomonadota</taxon>
        <taxon>Gammaproteobacteria</taxon>
        <taxon>Alkalimonas</taxon>
    </lineage>
</organism>
<proteinExistence type="predicted"/>
<gene>
    <name evidence="8" type="ORF">Q3O60_07075</name>
</gene>
<comment type="caution">
    <text evidence="8">The sequence shown here is derived from an EMBL/GenBank/DDBJ whole genome shotgun (WGS) entry which is preliminary data.</text>
</comment>
<keyword evidence="3" id="KW-0238">DNA-binding</keyword>
<dbReference type="Proteomes" id="UP001231616">
    <property type="component" value="Unassembled WGS sequence"/>
</dbReference>
<dbReference type="Pfam" id="PF00196">
    <property type="entry name" value="GerE"/>
    <property type="match status" value="1"/>
</dbReference>
<dbReference type="Gene3D" id="3.40.50.2300">
    <property type="match status" value="1"/>
</dbReference>
<evidence type="ECO:0000256" key="3">
    <source>
        <dbReference type="ARBA" id="ARBA00023125"/>
    </source>
</evidence>
<dbReference type="InterPro" id="IPR001789">
    <property type="entry name" value="Sig_transdc_resp-reg_receiver"/>
</dbReference>
<dbReference type="InterPro" id="IPR016032">
    <property type="entry name" value="Sig_transdc_resp-reg_C-effctor"/>
</dbReference>